<protein>
    <submittedName>
        <fullName evidence="8">Acyl-CoA dehydrogenase</fullName>
    </submittedName>
</protein>
<dbReference type="EMBL" id="BONF01000002">
    <property type="protein sequence ID" value="GIF78794.1"/>
    <property type="molecule type" value="Genomic_DNA"/>
</dbReference>
<proteinExistence type="inferred from homology"/>
<evidence type="ECO:0000256" key="5">
    <source>
        <dbReference type="ARBA" id="ARBA00023002"/>
    </source>
</evidence>
<evidence type="ECO:0000256" key="4">
    <source>
        <dbReference type="ARBA" id="ARBA00022827"/>
    </source>
</evidence>
<comment type="similarity">
    <text evidence="2">Belongs to the acyl-CoA dehydrogenase family.</text>
</comment>
<dbReference type="Gene3D" id="1.20.140.10">
    <property type="entry name" value="Butyryl-CoA Dehydrogenase, subunit A, domain 3"/>
    <property type="match status" value="1"/>
</dbReference>
<dbReference type="InterPro" id="IPR009100">
    <property type="entry name" value="AcylCoA_DH/oxidase_NM_dom_sf"/>
</dbReference>
<evidence type="ECO:0000256" key="3">
    <source>
        <dbReference type="ARBA" id="ARBA00022630"/>
    </source>
</evidence>
<reference evidence="8 9" key="1">
    <citation type="submission" date="2021-01" db="EMBL/GenBank/DDBJ databases">
        <title>Whole genome shotgun sequence of Catellatospora bangladeshensis NBRC 107357.</title>
        <authorList>
            <person name="Komaki H."/>
            <person name="Tamura T."/>
        </authorList>
    </citation>
    <scope>NUCLEOTIDE SEQUENCE [LARGE SCALE GENOMIC DNA]</scope>
    <source>
        <strain evidence="8 9">NBRC 107357</strain>
    </source>
</reference>
<dbReference type="SUPFAM" id="SSF47203">
    <property type="entry name" value="Acyl-CoA dehydrogenase C-terminal domain-like"/>
    <property type="match status" value="1"/>
</dbReference>
<evidence type="ECO:0000313" key="9">
    <source>
        <dbReference type="Proteomes" id="UP000601223"/>
    </source>
</evidence>
<evidence type="ECO:0000259" key="7">
    <source>
        <dbReference type="Pfam" id="PF02771"/>
    </source>
</evidence>
<keyword evidence="4" id="KW-0274">FAD</keyword>
<organism evidence="8 9">
    <name type="scientific">Catellatospora bangladeshensis</name>
    <dbReference type="NCBI Taxonomy" id="310355"/>
    <lineage>
        <taxon>Bacteria</taxon>
        <taxon>Bacillati</taxon>
        <taxon>Actinomycetota</taxon>
        <taxon>Actinomycetes</taxon>
        <taxon>Micromonosporales</taxon>
        <taxon>Micromonosporaceae</taxon>
        <taxon>Catellatospora</taxon>
    </lineage>
</organism>
<keyword evidence="3" id="KW-0285">Flavoprotein</keyword>
<evidence type="ECO:0000256" key="1">
    <source>
        <dbReference type="ARBA" id="ARBA00001974"/>
    </source>
</evidence>
<sequence length="389" mass="41170">MNLDLRYTEDQELLRDSVRAMLADHAPWTRVLKVAESPEPDDADLWRLLAVETGLAALAVPEHLGGAGGGFAETAVVLEELGRACAPVPYLGTTVATRALLHLGDTDLLRTVAAGEVIALALPFSAGPPRDDREFVSKPEVQPHFVTRNSDLAARSEVEVTLSGDGEPLLNGAVHSVAEALRARVLLVPAGGGLYAVDTSAAGVRREQVVSLDETRPLCDVSLWNVPARLLASGERAAAALDAALVTGAALLASEQLGLAQWCLDTTVEHLRTRYQFGRAVGSFQALKHRLADLWVELAQARAVARHAAACVASEDPDARLAASLAQAHCGPVAVRAAEECVQLHGGIGFTWEHPAHLYLKRAKSAAIAYGTAAHHRTVLATLTDLTPA</sequence>
<comment type="cofactor">
    <cofactor evidence="1">
        <name>FAD</name>
        <dbReference type="ChEBI" id="CHEBI:57692"/>
    </cofactor>
</comment>
<dbReference type="InterPro" id="IPR036250">
    <property type="entry name" value="AcylCo_DH-like_C"/>
</dbReference>
<evidence type="ECO:0000313" key="8">
    <source>
        <dbReference type="EMBL" id="GIF78794.1"/>
    </source>
</evidence>
<dbReference type="InterPro" id="IPR013786">
    <property type="entry name" value="AcylCoA_DH/ox_N"/>
</dbReference>
<dbReference type="AlphaFoldDB" id="A0A8J3J9S8"/>
<feature type="domain" description="Acyl-CoA dehydrogenase/oxidase N-terminal" evidence="7">
    <location>
        <begin position="8"/>
        <end position="106"/>
    </location>
</feature>
<comment type="caution">
    <text evidence="8">The sequence shown here is derived from an EMBL/GenBank/DDBJ whole genome shotgun (WGS) entry which is preliminary data.</text>
</comment>
<accession>A0A8J3J9S8</accession>
<evidence type="ECO:0000259" key="6">
    <source>
        <dbReference type="Pfam" id="PF00441"/>
    </source>
</evidence>
<dbReference type="GO" id="GO:0050660">
    <property type="term" value="F:flavin adenine dinucleotide binding"/>
    <property type="evidence" value="ECO:0007669"/>
    <property type="project" value="InterPro"/>
</dbReference>
<dbReference type="Proteomes" id="UP000601223">
    <property type="component" value="Unassembled WGS sequence"/>
</dbReference>
<gene>
    <name evidence="8" type="ORF">Cba03nite_01430</name>
</gene>
<dbReference type="PANTHER" id="PTHR43884:SF20">
    <property type="entry name" value="ACYL-COA DEHYDROGENASE FADE28"/>
    <property type="match status" value="1"/>
</dbReference>
<evidence type="ECO:0000256" key="2">
    <source>
        <dbReference type="ARBA" id="ARBA00009347"/>
    </source>
</evidence>
<name>A0A8J3J9S8_9ACTN</name>
<keyword evidence="9" id="KW-1185">Reference proteome</keyword>
<dbReference type="Pfam" id="PF02771">
    <property type="entry name" value="Acyl-CoA_dh_N"/>
    <property type="match status" value="1"/>
</dbReference>
<dbReference type="InterPro" id="IPR037069">
    <property type="entry name" value="AcylCoA_DH/ox_N_sf"/>
</dbReference>
<dbReference type="Gene3D" id="1.10.540.10">
    <property type="entry name" value="Acyl-CoA dehydrogenase/oxidase, N-terminal domain"/>
    <property type="match status" value="1"/>
</dbReference>
<keyword evidence="5" id="KW-0560">Oxidoreductase</keyword>
<dbReference type="GO" id="GO:0003995">
    <property type="term" value="F:acyl-CoA dehydrogenase activity"/>
    <property type="evidence" value="ECO:0007669"/>
    <property type="project" value="TreeGrafter"/>
</dbReference>
<dbReference type="InterPro" id="IPR009075">
    <property type="entry name" value="AcylCo_DH/oxidase_C"/>
</dbReference>
<dbReference type="SUPFAM" id="SSF56645">
    <property type="entry name" value="Acyl-CoA dehydrogenase NM domain-like"/>
    <property type="match status" value="1"/>
</dbReference>
<dbReference type="PANTHER" id="PTHR43884">
    <property type="entry name" value="ACYL-COA DEHYDROGENASE"/>
    <property type="match status" value="1"/>
</dbReference>
<dbReference type="RefSeq" id="WP_203740479.1">
    <property type="nucleotide sequence ID" value="NZ_BONF01000002.1"/>
</dbReference>
<dbReference type="Pfam" id="PF00441">
    <property type="entry name" value="Acyl-CoA_dh_1"/>
    <property type="match status" value="1"/>
</dbReference>
<feature type="domain" description="Acyl-CoA dehydrogenase/oxidase C-terminal" evidence="6">
    <location>
        <begin position="244"/>
        <end position="381"/>
    </location>
</feature>